<dbReference type="STRING" id="29833.A0A1E5RRA9"/>
<evidence type="ECO:0000256" key="5">
    <source>
        <dbReference type="SAM" id="MobiDB-lite"/>
    </source>
</evidence>
<dbReference type="AlphaFoldDB" id="A0A1E5RRA9"/>
<evidence type="ECO:0000313" key="7">
    <source>
        <dbReference type="EMBL" id="OEJ89420.1"/>
    </source>
</evidence>
<keyword evidence="8" id="KW-1185">Reference proteome</keyword>
<feature type="domain" description="Transglutaminase-like" evidence="6">
    <location>
        <begin position="177"/>
        <end position="232"/>
    </location>
</feature>
<dbReference type="EMBL" id="LPNN01000004">
    <property type="protein sequence ID" value="OEJ89420.1"/>
    <property type="molecule type" value="Genomic_DNA"/>
</dbReference>
<dbReference type="Pfam" id="PF03835">
    <property type="entry name" value="Rad4"/>
    <property type="match status" value="1"/>
</dbReference>
<feature type="region of interest" description="Disordered" evidence="5">
    <location>
        <begin position="323"/>
        <end position="356"/>
    </location>
</feature>
<dbReference type="GO" id="GO:0006516">
    <property type="term" value="P:glycoprotein catabolic process"/>
    <property type="evidence" value="ECO:0007669"/>
    <property type="project" value="TreeGrafter"/>
</dbReference>
<dbReference type="Gene3D" id="3.10.620.30">
    <property type="match status" value="1"/>
</dbReference>
<dbReference type="InterPro" id="IPR038765">
    <property type="entry name" value="Papain-like_cys_pep_sf"/>
</dbReference>
<organism evidence="7 8">
    <name type="scientific">Hanseniaspora uvarum</name>
    <name type="common">Yeast</name>
    <name type="synonym">Kloeckera apiculata</name>
    <dbReference type="NCBI Taxonomy" id="29833"/>
    <lineage>
        <taxon>Eukaryota</taxon>
        <taxon>Fungi</taxon>
        <taxon>Dikarya</taxon>
        <taxon>Ascomycota</taxon>
        <taxon>Saccharomycotina</taxon>
        <taxon>Saccharomycetes</taxon>
        <taxon>Saccharomycodales</taxon>
        <taxon>Saccharomycodaceae</taxon>
        <taxon>Hanseniaspora</taxon>
    </lineage>
</organism>
<dbReference type="InterPro" id="IPR002931">
    <property type="entry name" value="Transglutaminase-like"/>
</dbReference>
<proteinExistence type="inferred from homology"/>
<reference evidence="8" key="1">
    <citation type="journal article" date="2016" name="Genome Announc.">
        <title>Genome sequences of three species of Hanseniaspora isolated from spontaneous wine fermentations.</title>
        <authorList>
            <person name="Sternes P.R."/>
            <person name="Lee D."/>
            <person name="Kutyna D.R."/>
            <person name="Borneman A.R."/>
        </authorList>
    </citation>
    <scope>NUCLEOTIDE SEQUENCE [LARGE SCALE GENOMIC DNA]</scope>
    <source>
        <strain evidence="8">AWRI3580</strain>
    </source>
</reference>
<evidence type="ECO:0000256" key="2">
    <source>
        <dbReference type="ARBA" id="ARBA00022723"/>
    </source>
</evidence>
<keyword evidence="3" id="KW-0862">Zinc</keyword>
<dbReference type="InterPro" id="IPR050883">
    <property type="entry name" value="PNGase"/>
</dbReference>
<sequence length="356" mass="41751">MEDLASKFLAKYKDNFLKKLKNTDNNSVISSLRNTSGNDQNFINQVIQLKNEHCYIYYNNDHLQSLILETLNLALIYDNIDKEVSKQSENKKADEIDHEEILIKELLRYFKDDFFKWTNQPDCSSCGKNDNQQFLRGERPNTEEFNRDSKCGHVEVYKCNSCGAITRFPRYNSPAVLLETRQGRCGEWAALFTYILVSFQIRTRYIWNKEDHVWCEYFNTKEKRWIHLDSCEKAYDEPHIYARNWNKKMSYVIGFSDTGIADLSKKYVDNVNKGNMINRSSMRNDEEMYKLVTALNNDIRSSYPPDLHFSLHQEDEKEYLNLNYPNGSPTKTHDFDTKGRQSGSAEWVSSRGEGGN</sequence>
<dbReference type="GO" id="GO:0046872">
    <property type="term" value="F:metal ion binding"/>
    <property type="evidence" value="ECO:0007669"/>
    <property type="project" value="UniProtKB-KW"/>
</dbReference>
<dbReference type="OrthoDB" id="409136at2759"/>
<dbReference type="InterPro" id="IPR018325">
    <property type="entry name" value="Rad4/PNGase_transGLS-fold"/>
</dbReference>
<keyword evidence="2" id="KW-0479">Metal-binding</keyword>
<accession>A0A1E5RRA9</accession>
<evidence type="ECO:0000256" key="3">
    <source>
        <dbReference type="ARBA" id="ARBA00022833"/>
    </source>
</evidence>
<dbReference type="PANTHER" id="PTHR12143">
    <property type="entry name" value="PEPTIDE N-GLYCANASE PNGASE -RELATED"/>
    <property type="match status" value="1"/>
</dbReference>
<evidence type="ECO:0000259" key="6">
    <source>
        <dbReference type="SMART" id="SM00460"/>
    </source>
</evidence>
<comment type="similarity">
    <text evidence="1">Belongs to the transglutaminase-like superfamily. PNGase family.</text>
</comment>
<evidence type="ECO:0000256" key="1">
    <source>
        <dbReference type="ARBA" id="ARBA00009390"/>
    </source>
</evidence>
<evidence type="ECO:0000313" key="8">
    <source>
        <dbReference type="Proteomes" id="UP000095358"/>
    </source>
</evidence>
<protein>
    <recommendedName>
        <fullName evidence="4">Peptide:N-glycanase 1</fullName>
    </recommendedName>
</protein>
<dbReference type="GO" id="GO:0000224">
    <property type="term" value="F:peptide-N4-(N-acetyl-beta-glucosaminyl)asparagine amidase activity"/>
    <property type="evidence" value="ECO:0007669"/>
    <property type="project" value="TreeGrafter"/>
</dbReference>
<dbReference type="Gene3D" id="2.20.25.10">
    <property type="match status" value="1"/>
</dbReference>
<dbReference type="GO" id="GO:0005634">
    <property type="term" value="C:nucleus"/>
    <property type="evidence" value="ECO:0007669"/>
    <property type="project" value="TreeGrafter"/>
</dbReference>
<evidence type="ECO:0000256" key="4">
    <source>
        <dbReference type="ARBA" id="ARBA00032858"/>
    </source>
</evidence>
<dbReference type="Proteomes" id="UP000095358">
    <property type="component" value="Unassembled WGS sequence"/>
</dbReference>
<dbReference type="GO" id="GO:0005829">
    <property type="term" value="C:cytosol"/>
    <property type="evidence" value="ECO:0007669"/>
    <property type="project" value="TreeGrafter"/>
</dbReference>
<dbReference type="SUPFAM" id="SSF54001">
    <property type="entry name" value="Cysteine proteinases"/>
    <property type="match status" value="1"/>
</dbReference>
<dbReference type="VEuPathDB" id="FungiDB:AWRI3580_g1664"/>
<dbReference type="SMART" id="SM00460">
    <property type="entry name" value="TGc"/>
    <property type="match status" value="1"/>
</dbReference>
<gene>
    <name evidence="7" type="ORF">AWRI3580_g1664</name>
</gene>
<name>A0A1E5RRA9_HANUV</name>
<dbReference type="PANTHER" id="PTHR12143:SF19">
    <property type="entry name" value="PEPTIDE-N(4)-(N-ACETYL-BETA-GLUCOSAMINYL)ASPARAGINE AMIDASE"/>
    <property type="match status" value="1"/>
</dbReference>
<comment type="caution">
    <text evidence="7">The sequence shown here is derived from an EMBL/GenBank/DDBJ whole genome shotgun (WGS) entry which is preliminary data.</text>
</comment>